<dbReference type="OrthoDB" id="9758243at2"/>
<dbReference type="STRING" id="1157490.EL26_04105"/>
<feature type="domain" description="Helicase C-terminal" evidence="6">
    <location>
        <begin position="506"/>
        <end position="660"/>
    </location>
</feature>
<gene>
    <name evidence="7" type="ORF">EL26_04105</name>
</gene>
<dbReference type="GO" id="GO:0004386">
    <property type="term" value="F:helicase activity"/>
    <property type="evidence" value="ECO:0007669"/>
    <property type="project" value="UniProtKB-KW"/>
</dbReference>
<feature type="domain" description="Helicase ATP-binding" evidence="5">
    <location>
        <begin position="256"/>
        <end position="423"/>
    </location>
</feature>
<dbReference type="GO" id="GO:0016787">
    <property type="term" value="F:hydrolase activity"/>
    <property type="evidence" value="ECO:0007669"/>
    <property type="project" value="UniProtKB-KW"/>
</dbReference>
<dbReference type="SUPFAM" id="SSF52540">
    <property type="entry name" value="P-loop containing nucleoside triphosphate hydrolases"/>
    <property type="match status" value="1"/>
</dbReference>
<evidence type="ECO:0000256" key="2">
    <source>
        <dbReference type="ARBA" id="ARBA00022801"/>
    </source>
</evidence>
<dbReference type="PROSITE" id="PS51194">
    <property type="entry name" value="HELICASE_CTER"/>
    <property type="match status" value="1"/>
</dbReference>
<dbReference type="Pfam" id="PF00271">
    <property type="entry name" value="Helicase_C"/>
    <property type="match status" value="1"/>
</dbReference>
<dbReference type="GO" id="GO:0003677">
    <property type="term" value="F:DNA binding"/>
    <property type="evidence" value="ECO:0007669"/>
    <property type="project" value="InterPro"/>
</dbReference>
<dbReference type="InterPro" id="IPR014001">
    <property type="entry name" value="Helicase_ATP-bd"/>
</dbReference>
<dbReference type="PANTHER" id="PTHR11274">
    <property type="entry name" value="RAD25/XP-B DNA REPAIR HELICASE"/>
    <property type="match status" value="1"/>
</dbReference>
<dbReference type="InterPro" id="IPR050615">
    <property type="entry name" value="ATP-dep_DNA_Helicase"/>
</dbReference>
<reference evidence="7 8" key="1">
    <citation type="journal article" date="2013" name="Int. J. Syst. Evol. Microbiol.">
        <title>Tumebacillus flagellatus sp. nov., an alpha-amylase/pullulanase-producing bacterium isolated from cassava wastewater.</title>
        <authorList>
            <person name="Wang Q."/>
            <person name="Xie N."/>
            <person name="Qin Y."/>
            <person name="Shen N."/>
            <person name="Zhu J."/>
            <person name="Mi H."/>
            <person name="Huang R."/>
        </authorList>
    </citation>
    <scope>NUCLEOTIDE SEQUENCE [LARGE SCALE GENOMIC DNA]</scope>
    <source>
        <strain evidence="7 8">GST4</strain>
    </source>
</reference>
<comment type="caution">
    <text evidence="7">The sequence shown here is derived from an EMBL/GenBank/DDBJ whole genome shotgun (WGS) entry which is preliminary data.</text>
</comment>
<dbReference type="Proteomes" id="UP000027931">
    <property type="component" value="Unassembled WGS sequence"/>
</dbReference>
<evidence type="ECO:0000256" key="3">
    <source>
        <dbReference type="ARBA" id="ARBA00022806"/>
    </source>
</evidence>
<dbReference type="CDD" id="cd09179">
    <property type="entry name" value="PLDc_N_DEXD_a"/>
    <property type="match status" value="1"/>
</dbReference>
<evidence type="ECO:0000313" key="8">
    <source>
        <dbReference type="Proteomes" id="UP000027931"/>
    </source>
</evidence>
<dbReference type="InterPro" id="IPR006935">
    <property type="entry name" value="Helicase/UvrB_N"/>
</dbReference>
<dbReference type="Gene3D" id="3.40.50.300">
    <property type="entry name" value="P-loop containing nucleotide triphosphate hydrolases"/>
    <property type="match status" value="2"/>
</dbReference>
<dbReference type="InterPro" id="IPR001650">
    <property type="entry name" value="Helicase_C-like"/>
</dbReference>
<dbReference type="eggNOG" id="COG1061">
    <property type="taxonomic scope" value="Bacteria"/>
</dbReference>
<name>A0A074LXA7_9BACL</name>
<dbReference type="PANTHER" id="PTHR11274:SF0">
    <property type="entry name" value="GENERAL TRANSCRIPTION AND DNA REPAIR FACTOR IIH HELICASE SUBUNIT XPB"/>
    <property type="match status" value="1"/>
</dbReference>
<evidence type="ECO:0000256" key="4">
    <source>
        <dbReference type="ARBA" id="ARBA00022840"/>
    </source>
</evidence>
<dbReference type="SMART" id="SM00490">
    <property type="entry name" value="HELICc"/>
    <property type="match status" value="1"/>
</dbReference>
<evidence type="ECO:0000259" key="6">
    <source>
        <dbReference type="PROSITE" id="PS51194"/>
    </source>
</evidence>
<dbReference type="SMART" id="SM00487">
    <property type="entry name" value="DEXDc"/>
    <property type="match status" value="1"/>
</dbReference>
<sequence length="683" mass="79093">MSLQEVSFKDQYITGEDNLIEEFYIPCLSSSLFYDRAAGFFSSSIYSRIKIGLEPFIRKGGKMRLITSVRLSKEDIDLIRSGYEERQWLQEHLLTMFEEFYQRRNDFDVANLCWLIKCGRLDIRITLPDLGRVEGSEGTGIFHDKVGIFTDEKGDHVVFFGSNNESVGGWGGNFESFEVYCSWDSAVSSRAESRRRYFERLWEGELVGFNTFEFPKAFREKLIQISPEYFQYESSNTMADNLLGFEARPCQEEALQAFLRQDGVCLFQMATGTGKTKAALYSMYTVKNKWDLLLIMVPSLDLLQQWKSDVKLFFPDDYVLLCGSSNSTWKSQFLDLIQARIPCRTIVICTYNAASSNFMMSNLKYILTERFALIADEAHNMGTVSVQNFMDKIRPRLRIGLSATPDRNFDEEGTERIYDYFEHKSFEFSIKDAIREGYLVEYEYFITPVFLTNGEWEDYVRLSNDIARLRFLTASNEQENGDRSRLEQMLSQRAQILKTTDSKSEYFPKIISSIRPEQRTLIYGDSIVHLQNFATILDQLSKEYFIYVGHVDSVKVRPRMIEDFKRGIRKFLLAVKCLDEGVDIPVCDTAIFISSSTSLREFVQRRGRVLRKSIGKTRGYLYDFIVIPPYDQRDSRELELAKQVISKEYSRIVTMANDAINGTIAITNLDDFLMTQGLDPYSL</sequence>
<dbReference type="AlphaFoldDB" id="A0A074LXA7"/>
<keyword evidence="8" id="KW-1185">Reference proteome</keyword>
<keyword evidence="1" id="KW-0547">Nucleotide-binding</keyword>
<evidence type="ECO:0000259" key="5">
    <source>
        <dbReference type="PROSITE" id="PS51192"/>
    </source>
</evidence>
<dbReference type="GO" id="GO:0005524">
    <property type="term" value="F:ATP binding"/>
    <property type="evidence" value="ECO:0007669"/>
    <property type="project" value="UniProtKB-KW"/>
</dbReference>
<protein>
    <recommendedName>
        <fullName evidence="9">DNA repair helicase</fullName>
    </recommendedName>
</protein>
<dbReference type="RefSeq" id="WP_038084666.1">
    <property type="nucleotide sequence ID" value="NZ_JMIR01000003.1"/>
</dbReference>
<evidence type="ECO:0000313" key="7">
    <source>
        <dbReference type="EMBL" id="KEO84708.1"/>
    </source>
</evidence>
<organism evidence="7 8">
    <name type="scientific">Tumebacillus flagellatus</name>
    <dbReference type="NCBI Taxonomy" id="1157490"/>
    <lineage>
        <taxon>Bacteria</taxon>
        <taxon>Bacillati</taxon>
        <taxon>Bacillota</taxon>
        <taxon>Bacilli</taxon>
        <taxon>Bacillales</taxon>
        <taxon>Alicyclobacillaceae</taxon>
        <taxon>Tumebacillus</taxon>
    </lineage>
</organism>
<proteinExistence type="predicted"/>
<evidence type="ECO:0000256" key="1">
    <source>
        <dbReference type="ARBA" id="ARBA00022741"/>
    </source>
</evidence>
<accession>A0A074LXA7</accession>
<dbReference type="Pfam" id="PF04851">
    <property type="entry name" value="ResIII"/>
    <property type="match status" value="1"/>
</dbReference>
<dbReference type="EMBL" id="JMIR01000003">
    <property type="protein sequence ID" value="KEO84708.1"/>
    <property type="molecule type" value="Genomic_DNA"/>
</dbReference>
<evidence type="ECO:0008006" key="9">
    <source>
        <dbReference type="Google" id="ProtNLM"/>
    </source>
</evidence>
<dbReference type="PROSITE" id="PS51192">
    <property type="entry name" value="HELICASE_ATP_BIND_1"/>
    <property type="match status" value="1"/>
</dbReference>
<dbReference type="InterPro" id="IPR027417">
    <property type="entry name" value="P-loop_NTPase"/>
</dbReference>
<keyword evidence="2" id="KW-0378">Hydrolase</keyword>
<keyword evidence="3" id="KW-0347">Helicase</keyword>
<keyword evidence="4" id="KW-0067">ATP-binding</keyword>